<protein>
    <submittedName>
        <fullName evidence="1">Uncharacterized protein</fullName>
    </submittedName>
</protein>
<sequence>MATETMAASVILDEIKVEPQPRWDVETNKIIGIAHEDADKIGLALLSIEEVNVLCKAVKDGTVRLAVEATVAAIGLLKGNACSYTACPIFISGTCKTEDAVTHTELIQTIINACNTESSNIPGQLYSIASDSEVRHGALLAILMYKKQLFSLLDIYKYIGPLQLLNKLVGNSNVTSNKDPRHTFKHCCMAIICKKGIAIFSFVVSSDTISGHLHSEGLALDTAHLWLNPNNKQDVSLALNLLQVVHPKGGSNFMSKVLYQDHQIMIKNVFFCIAKAKVDKLCAIGEELSSKDDHINPVSWLGDVNLKGVLPVTAWNEGRSVIEKAYTDYLARKCFACLETSNGNFLVPNGRQLLGQLDPDNLETVDPELGEDDTEPDAEPIPLTLNISFDDLDIKDHIAIEEGDRQVSSFTSYLKIEGKHVYKAQALRSTDQLGRVAGLTCFTMTSDSDTSIVSMLSVFGRDHLFIGEPLSTLVQSDSCLFLALVEITSIQYQGVRLHKIPASALLAESMMITSQILALHERSLEATGETGKDWEWTGLMGKTLKVAPGHIFHEVNLTMSMEVPFCNVFYFATVDLQSLTTTLHNHISESLSPFSRLPSIAATVAYLYRSQGHAAFACDIGSKTESYAKADNVDFCNHCWPVFKLDHSNGPHLLKHMGSHILCDNLLDGSEGIPVAFNYQMAATAGNSTPCTNVPMPCSTCAATWPAEVVKLVVWHYSMVAYIHTQHVTSSLAPPLLTSFQISKDECGMVHKLIQSKGFAKAQRSRKVYQAPKLRVSDAHCASQITMLAEELEEAEDDAEVPVDPEAGDNNCLPMPVVDNKTGAPVDNATADMLGEDDGTALDGPKFVDNTVVSHAGRKSCKHDIGALLRVCKYDMEITQKEKDNGVAIKCSDSYCDTKWDRGHLVVLLCR</sequence>
<dbReference type="AlphaFoldDB" id="A0A5M3N1X1"/>
<gene>
    <name evidence="1" type="ORF">CONPUDRAFT_70145</name>
</gene>
<dbReference type="OrthoDB" id="3048541at2759"/>
<name>A0A5M3N1X1_CONPW</name>
<dbReference type="OMA" id="ACNTESS"/>
<evidence type="ECO:0000313" key="2">
    <source>
        <dbReference type="Proteomes" id="UP000053558"/>
    </source>
</evidence>
<reference evidence="2" key="1">
    <citation type="journal article" date="2012" name="Science">
        <title>The Paleozoic origin of enzymatic lignin decomposition reconstructed from 31 fungal genomes.</title>
        <authorList>
            <person name="Floudas D."/>
            <person name="Binder M."/>
            <person name="Riley R."/>
            <person name="Barry K."/>
            <person name="Blanchette R.A."/>
            <person name="Henrissat B."/>
            <person name="Martinez A.T."/>
            <person name="Otillar R."/>
            <person name="Spatafora J.W."/>
            <person name="Yadav J.S."/>
            <person name="Aerts A."/>
            <person name="Benoit I."/>
            <person name="Boyd A."/>
            <person name="Carlson A."/>
            <person name="Copeland A."/>
            <person name="Coutinho P.M."/>
            <person name="de Vries R.P."/>
            <person name="Ferreira P."/>
            <person name="Findley K."/>
            <person name="Foster B."/>
            <person name="Gaskell J."/>
            <person name="Glotzer D."/>
            <person name="Gorecki P."/>
            <person name="Heitman J."/>
            <person name="Hesse C."/>
            <person name="Hori C."/>
            <person name="Igarashi K."/>
            <person name="Jurgens J.A."/>
            <person name="Kallen N."/>
            <person name="Kersten P."/>
            <person name="Kohler A."/>
            <person name="Kuees U."/>
            <person name="Kumar T.K.A."/>
            <person name="Kuo A."/>
            <person name="LaButti K."/>
            <person name="Larrondo L.F."/>
            <person name="Lindquist E."/>
            <person name="Ling A."/>
            <person name="Lombard V."/>
            <person name="Lucas S."/>
            <person name="Lundell T."/>
            <person name="Martin R."/>
            <person name="McLaughlin D.J."/>
            <person name="Morgenstern I."/>
            <person name="Morin E."/>
            <person name="Murat C."/>
            <person name="Nagy L.G."/>
            <person name="Nolan M."/>
            <person name="Ohm R.A."/>
            <person name="Patyshakuliyeva A."/>
            <person name="Rokas A."/>
            <person name="Ruiz-Duenas F.J."/>
            <person name="Sabat G."/>
            <person name="Salamov A."/>
            <person name="Samejima M."/>
            <person name="Schmutz J."/>
            <person name="Slot J.C."/>
            <person name="St John F."/>
            <person name="Stenlid J."/>
            <person name="Sun H."/>
            <person name="Sun S."/>
            <person name="Syed K."/>
            <person name="Tsang A."/>
            <person name="Wiebenga A."/>
            <person name="Young D."/>
            <person name="Pisabarro A."/>
            <person name="Eastwood D.C."/>
            <person name="Martin F."/>
            <person name="Cullen D."/>
            <person name="Grigoriev I.V."/>
            <person name="Hibbett D.S."/>
        </authorList>
    </citation>
    <scope>NUCLEOTIDE SEQUENCE [LARGE SCALE GENOMIC DNA]</scope>
    <source>
        <strain evidence="2">RWD-64-598 SS2</strain>
    </source>
</reference>
<dbReference type="RefSeq" id="XP_007764173.1">
    <property type="nucleotide sequence ID" value="XM_007765983.1"/>
</dbReference>
<dbReference type="Proteomes" id="UP000053558">
    <property type="component" value="Unassembled WGS sequence"/>
</dbReference>
<comment type="caution">
    <text evidence="1">The sequence shown here is derived from an EMBL/GenBank/DDBJ whole genome shotgun (WGS) entry which is preliminary data.</text>
</comment>
<proteinExistence type="predicted"/>
<evidence type="ECO:0000313" key="1">
    <source>
        <dbReference type="EMBL" id="EIW85306.1"/>
    </source>
</evidence>
<accession>A0A5M3N1X1</accession>
<dbReference type="GeneID" id="19208780"/>
<organism evidence="1 2">
    <name type="scientific">Coniophora puteana (strain RWD-64-598)</name>
    <name type="common">Brown rot fungus</name>
    <dbReference type="NCBI Taxonomy" id="741705"/>
    <lineage>
        <taxon>Eukaryota</taxon>
        <taxon>Fungi</taxon>
        <taxon>Dikarya</taxon>
        <taxon>Basidiomycota</taxon>
        <taxon>Agaricomycotina</taxon>
        <taxon>Agaricomycetes</taxon>
        <taxon>Agaricomycetidae</taxon>
        <taxon>Boletales</taxon>
        <taxon>Coniophorineae</taxon>
        <taxon>Coniophoraceae</taxon>
        <taxon>Coniophora</taxon>
    </lineage>
</organism>
<keyword evidence="2" id="KW-1185">Reference proteome</keyword>
<dbReference type="KEGG" id="cput:CONPUDRAFT_70145"/>
<dbReference type="EMBL" id="JH711574">
    <property type="protein sequence ID" value="EIW85306.1"/>
    <property type="molecule type" value="Genomic_DNA"/>
</dbReference>